<dbReference type="PRINTS" id="PR00035">
    <property type="entry name" value="HTHGNTR"/>
</dbReference>
<evidence type="ECO:0000256" key="2">
    <source>
        <dbReference type="ARBA" id="ARBA00023125"/>
    </source>
</evidence>
<protein>
    <submittedName>
        <fullName evidence="5">GntR family transcriptional regulator</fullName>
    </submittedName>
</protein>
<dbReference type="InterPro" id="IPR011711">
    <property type="entry name" value="GntR_C"/>
</dbReference>
<dbReference type="PANTHER" id="PTHR43537">
    <property type="entry name" value="TRANSCRIPTIONAL REGULATOR, GNTR FAMILY"/>
    <property type="match status" value="1"/>
</dbReference>
<gene>
    <name evidence="5" type="ORF">Cci01nite_16150</name>
</gene>
<keyword evidence="3" id="KW-0804">Transcription</keyword>
<dbReference type="SUPFAM" id="SSF46785">
    <property type="entry name" value="Winged helix' DNA-binding domain"/>
    <property type="match status" value="1"/>
</dbReference>
<dbReference type="PANTHER" id="PTHR43537:SF24">
    <property type="entry name" value="GLUCONATE OPERON TRANSCRIPTIONAL REPRESSOR"/>
    <property type="match status" value="1"/>
</dbReference>
<dbReference type="InterPro" id="IPR008920">
    <property type="entry name" value="TF_FadR/GntR_C"/>
</dbReference>
<dbReference type="RefSeq" id="WP_120319490.1">
    <property type="nucleotide sequence ID" value="NZ_BONH01000005.1"/>
</dbReference>
<dbReference type="GO" id="GO:0003677">
    <property type="term" value="F:DNA binding"/>
    <property type="evidence" value="ECO:0007669"/>
    <property type="project" value="UniProtKB-KW"/>
</dbReference>
<dbReference type="Gene3D" id="1.10.10.10">
    <property type="entry name" value="Winged helix-like DNA-binding domain superfamily/Winged helix DNA-binding domain"/>
    <property type="match status" value="1"/>
</dbReference>
<feature type="domain" description="HTH gntR-type" evidence="4">
    <location>
        <begin position="9"/>
        <end position="77"/>
    </location>
</feature>
<dbReference type="SUPFAM" id="SSF48008">
    <property type="entry name" value="GntR ligand-binding domain-like"/>
    <property type="match status" value="1"/>
</dbReference>
<organism evidence="5 6">
    <name type="scientific">Catellatospora citrea</name>
    <dbReference type="NCBI Taxonomy" id="53366"/>
    <lineage>
        <taxon>Bacteria</taxon>
        <taxon>Bacillati</taxon>
        <taxon>Actinomycetota</taxon>
        <taxon>Actinomycetes</taxon>
        <taxon>Micromonosporales</taxon>
        <taxon>Micromonosporaceae</taxon>
        <taxon>Catellatospora</taxon>
    </lineage>
</organism>
<evidence type="ECO:0000256" key="1">
    <source>
        <dbReference type="ARBA" id="ARBA00023015"/>
    </source>
</evidence>
<proteinExistence type="predicted"/>
<dbReference type="Proteomes" id="UP000659904">
    <property type="component" value="Unassembled WGS sequence"/>
</dbReference>
<dbReference type="Pfam" id="PF07729">
    <property type="entry name" value="FCD"/>
    <property type="match status" value="1"/>
</dbReference>
<dbReference type="GO" id="GO:0003700">
    <property type="term" value="F:DNA-binding transcription factor activity"/>
    <property type="evidence" value="ECO:0007669"/>
    <property type="project" value="InterPro"/>
</dbReference>
<evidence type="ECO:0000259" key="4">
    <source>
        <dbReference type="PROSITE" id="PS50949"/>
    </source>
</evidence>
<dbReference type="CDD" id="cd07377">
    <property type="entry name" value="WHTH_GntR"/>
    <property type="match status" value="1"/>
</dbReference>
<evidence type="ECO:0000256" key="3">
    <source>
        <dbReference type="ARBA" id="ARBA00023163"/>
    </source>
</evidence>
<name>A0A8J3NY97_9ACTN</name>
<dbReference type="SMART" id="SM00895">
    <property type="entry name" value="FCD"/>
    <property type="match status" value="1"/>
</dbReference>
<keyword evidence="2" id="KW-0238">DNA-binding</keyword>
<keyword evidence="1" id="KW-0805">Transcription regulation</keyword>
<accession>A0A8J3NY97</accession>
<dbReference type="EMBL" id="BONH01000005">
    <property type="protein sequence ID" value="GIF96521.1"/>
    <property type="molecule type" value="Genomic_DNA"/>
</dbReference>
<reference evidence="5 6" key="1">
    <citation type="submission" date="2021-01" db="EMBL/GenBank/DDBJ databases">
        <title>Whole genome shotgun sequence of Catellatospora citrea NBRC 14495.</title>
        <authorList>
            <person name="Komaki H."/>
            <person name="Tamura T."/>
        </authorList>
    </citation>
    <scope>NUCLEOTIDE SEQUENCE [LARGE SCALE GENOMIC DNA]</scope>
    <source>
        <strain evidence="5 6">NBRC 14495</strain>
    </source>
</reference>
<dbReference type="InterPro" id="IPR036388">
    <property type="entry name" value="WH-like_DNA-bd_sf"/>
</dbReference>
<dbReference type="Gene3D" id="1.20.120.530">
    <property type="entry name" value="GntR ligand-binding domain-like"/>
    <property type="match status" value="1"/>
</dbReference>
<keyword evidence="6" id="KW-1185">Reference proteome</keyword>
<dbReference type="SMART" id="SM00345">
    <property type="entry name" value="HTH_GNTR"/>
    <property type="match status" value="1"/>
</dbReference>
<evidence type="ECO:0000313" key="6">
    <source>
        <dbReference type="Proteomes" id="UP000659904"/>
    </source>
</evidence>
<comment type="caution">
    <text evidence="5">The sequence shown here is derived from an EMBL/GenBank/DDBJ whole genome shotgun (WGS) entry which is preliminary data.</text>
</comment>
<dbReference type="InterPro" id="IPR000524">
    <property type="entry name" value="Tscrpt_reg_HTH_GntR"/>
</dbReference>
<dbReference type="Pfam" id="PF00392">
    <property type="entry name" value="GntR"/>
    <property type="match status" value="1"/>
</dbReference>
<sequence>MTFAKIERRSLPGEVYDRVLGELVAGSLTPGQALPSERALAEALGVSRPAVREALQRMAHAGLVKVRQGGATTVSDFRRTGGLDILPHLLLPGGDLDVAVARSILEARLAIGPVVAGLAAERHGHTAALPAAVTAIETDTDPVGRQRRALAFWELVVDAADSVAFRLMFNSLRAAYEPALVALSTVMADEVDRVDAYRALAAAITEGDADTARRLAHDLLNHATQALLHAIDLLEGARP</sequence>
<dbReference type="PROSITE" id="PS50949">
    <property type="entry name" value="HTH_GNTR"/>
    <property type="match status" value="1"/>
</dbReference>
<dbReference type="InterPro" id="IPR036390">
    <property type="entry name" value="WH_DNA-bd_sf"/>
</dbReference>
<evidence type="ECO:0000313" key="5">
    <source>
        <dbReference type="EMBL" id="GIF96521.1"/>
    </source>
</evidence>
<dbReference type="AlphaFoldDB" id="A0A8J3NY97"/>